<dbReference type="InterPro" id="IPR018202">
    <property type="entry name" value="Ser_caboxypep_ser_AS"/>
</dbReference>
<evidence type="ECO:0000256" key="3">
    <source>
        <dbReference type="ARBA" id="ARBA00022670"/>
    </source>
</evidence>
<keyword evidence="5 7" id="KW-0378">Hydrolase</keyword>
<dbReference type="InterPro" id="IPR033124">
    <property type="entry name" value="Ser_caboxypep_his_AS"/>
</dbReference>
<dbReference type="Gene3D" id="3.40.50.1820">
    <property type="entry name" value="alpha/beta hydrolase"/>
    <property type="match status" value="1"/>
</dbReference>
<dbReference type="InterPro" id="IPR001563">
    <property type="entry name" value="Peptidase_S10"/>
</dbReference>
<feature type="signal peptide" evidence="7">
    <location>
        <begin position="1"/>
        <end position="27"/>
    </location>
</feature>
<dbReference type="PANTHER" id="PTHR11802:SF472">
    <property type="entry name" value="SERINE CARBOXYPEPTIDASE CPVL-RELATED"/>
    <property type="match status" value="1"/>
</dbReference>
<gene>
    <name evidence="8" type="ORF">ANN_14796</name>
</gene>
<reference evidence="8 9" key="1">
    <citation type="journal article" date="2022" name="Allergy">
        <title>Genome assembly and annotation of Periplaneta americana reveal a comprehensive cockroach allergen profile.</title>
        <authorList>
            <person name="Wang L."/>
            <person name="Xiong Q."/>
            <person name="Saelim N."/>
            <person name="Wang L."/>
            <person name="Nong W."/>
            <person name="Wan A.T."/>
            <person name="Shi M."/>
            <person name="Liu X."/>
            <person name="Cao Q."/>
            <person name="Hui J.H.L."/>
            <person name="Sookrung N."/>
            <person name="Leung T.F."/>
            <person name="Tungtrongchitr A."/>
            <person name="Tsui S.K.W."/>
        </authorList>
    </citation>
    <scope>NUCLEOTIDE SEQUENCE [LARGE SCALE GENOMIC DNA]</scope>
    <source>
        <strain evidence="8">PWHHKU_190912</strain>
    </source>
</reference>
<feature type="chain" id="PRO_5044954253" description="Carboxypeptidase" evidence="7">
    <location>
        <begin position="28"/>
        <end position="454"/>
    </location>
</feature>
<dbReference type="SUPFAM" id="SSF53474">
    <property type="entry name" value="alpha/beta-Hydrolases"/>
    <property type="match status" value="1"/>
</dbReference>
<comment type="similarity">
    <text evidence="1 7">Belongs to the peptidase S10 family.</text>
</comment>
<proteinExistence type="inferred from homology"/>
<evidence type="ECO:0000256" key="7">
    <source>
        <dbReference type="RuleBase" id="RU361156"/>
    </source>
</evidence>
<keyword evidence="3 7" id="KW-0645">Protease</keyword>
<evidence type="ECO:0000256" key="2">
    <source>
        <dbReference type="ARBA" id="ARBA00022645"/>
    </source>
</evidence>
<evidence type="ECO:0000313" key="8">
    <source>
        <dbReference type="EMBL" id="KAJ4438843.1"/>
    </source>
</evidence>
<dbReference type="EC" id="3.4.16.-" evidence="7"/>
<accession>A0ABQ8SYJ9</accession>
<evidence type="ECO:0000256" key="6">
    <source>
        <dbReference type="ARBA" id="ARBA00023180"/>
    </source>
</evidence>
<evidence type="ECO:0000256" key="4">
    <source>
        <dbReference type="ARBA" id="ARBA00022729"/>
    </source>
</evidence>
<keyword evidence="9" id="KW-1185">Reference proteome</keyword>
<dbReference type="Pfam" id="PF00450">
    <property type="entry name" value="Peptidase_S10"/>
    <property type="match status" value="1"/>
</dbReference>
<evidence type="ECO:0000256" key="1">
    <source>
        <dbReference type="ARBA" id="ARBA00009431"/>
    </source>
</evidence>
<evidence type="ECO:0000256" key="5">
    <source>
        <dbReference type="ARBA" id="ARBA00022801"/>
    </source>
</evidence>
<keyword evidence="2 7" id="KW-0121">Carboxypeptidase</keyword>
<dbReference type="InterPro" id="IPR029058">
    <property type="entry name" value="AB_hydrolase_fold"/>
</dbReference>
<keyword evidence="6" id="KW-0325">Glycoprotein</keyword>
<sequence length="454" mass="50697">MLARAAIDRMRCVWLLVVLCASAAVDGDAGSKLMLTPYIESGNIDEARNLAAVKGEPFPDDIPSYAGYLTVNKQFNSNLFFWFFPAEQDFLNAPVLLWLNGGPGSSSLFGLFTELGPFSVAEDNASLVLNPYSWHKNHSIVFFDNPVGTGFSFTDFDEGYATNQTQIGSELYTALLQFFTLFPELQNLPFFLTGESYAGKYIPALGFTIHSNNPTADLKLNLQGISVGNGFTDPLTLLSHSLYLYELGFVDTNTYNSMKDLEEKCKSLIQEENYMEAAMVALSEMSLFNEATKYTNIYNFLFPDEPRVGGSYDAFVQRDDVRRALHVGDEAFTENGTVFVKLIPDLLVSARPFLEPLLDHYRVLFYNGQLDIIVGYALSVNMFLQLQFGAAEEYRNATRQAWYVDGQLAGYMKTGGNFTEVLVRNAGHMVPTDQPVWAFDLINRFTSNNLVTGN</sequence>
<dbReference type="EMBL" id="JAJSOF020000019">
    <property type="protein sequence ID" value="KAJ4438843.1"/>
    <property type="molecule type" value="Genomic_DNA"/>
</dbReference>
<organism evidence="8 9">
    <name type="scientific">Periplaneta americana</name>
    <name type="common">American cockroach</name>
    <name type="synonym">Blatta americana</name>
    <dbReference type="NCBI Taxonomy" id="6978"/>
    <lineage>
        <taxon>Eukaryota</taxon>
        <taxon>Metazoa</taxon>
        <taxon>Ecdysozoa</taxon>
        <taxon>Arthropoda</taxon>
        <taxon>Hexapoda</taxon>
        <taxon>Insecta</taxon>
        <taxon>Pterygota</taxon>
        <taxon>Neoptera</taxon>
        <taxon>Polyneoptera</taxon>
        <taxon>Dictyoptera</taxon>
        <taxon>Blattodea</taxon>
        <taxon>Blattoidea</taxon>
        <taxon>Blattidae</taxon>
        <taxon>Blattinae</taxon>
        <taxon>Periplaneta</taxon>
    </lineage>
</organism>
<evidence type="ECO:0000313" key="9">
    <source>
        <dbReference type="Proteomes" id="UP001148838"/>
    </source>
</evidence>
<dbReference type="PRINTS" id="PR00724">
    <property type="entry name" value="CRBOXYPTASEC"/>
</dbReference>
<dbReference type="Proteomes" id="UP001148838">
    <property type="component" value="Unassembled WGS sequence"/>
</dbReference>
<keyword evidence="4 7" id="KW-0732">Signal</keyword>
<dbReference type="PROSITE" id="PS00131">
    <property type="entry name" value="CARBOXYPEPT_SER_SER"/>
    <property type="match status" value="1"/>
</dbReference>
<comment type="caution">
    <text evidence="8">The sequence shown here is derived from an EMBL/GenBank/DDBJ whole genome shotgun (WGS) entry which is preliminary data.</text>
</comment>
<dbReference type="PANTHER" id="PTHR11802">
    <property type="entry name" value="SERINE PROTEASE FAMILY S10 SERINE CARBOXYPEPTIDASE"/>
    <property type="match status" value="1"/>
</dbReference>
<protein>
    <recommendedName>
        <fullName evidence="7">Carboxypeptidase</fullName>
        <ecNumber evidence="7">3.4.16.-</ecNumber>
    </recommendedName>
</protein>
<name>A0ABQ8SYJ9_PERAM</name>
<dbReference type="PROSITE" id="PS00560">
    <property type="entry name" value="CARBOXYPEPT_SER_HIS"/>
    <property type="match status" value="1"/>
</dbReference>